<keyword evidence="2" id="KW-1185">Reference proteome</keyword>
<evidence type="ECO:0000313" key="2">
    <source>
        <dbReference type="Proteomes" id="UP000019486"/>
    </source>
</evidence>
<proteinExistence type="predicted"/>
<evidence type="ECO:0000313" key="1">
    <source>
        <dbReference type="EMBL" id="EWY36895.1"/>
    </source>
</evidence>
<dbReference type="Proteomes" id="UP000019486">
    <property type="component" value="Unassembled WGS sequence"/>
</dbReference>
<name>W9GSM4_9PROT</name>
<dbReference type="EMBL" id="AVFL01000034">
    <property type="protein sequence ID" value="EWY36895.1"/>
    <property type="molecule type" value="Genomic_DNA"/>
</dbReference>
<dbReference type="RefSeq" id="WP_157619630.1">
    <property type="nucleotide sequence ID" value="NZ_AVFL01000034.1"/>
</dbReference>
<reference evidence="1 2" key="1">
    <citation type="submission" date="2013-08" db="EMBL/GenBank/DDBJ databases">
        <title>The genome sequence of Skermanella stibiiresistens.</title>
        <authorList>
            <person name="Zhu W."/>
            <person name="Wang G."/>
        </authorList>
    </citation>
    <scope>NUCLEOTIDE SEQUENCE [LARGE SCALE GENOMIC DNA]</scope>
    <source>
        <strain evidence="1 2">SB22</strain>
    </source>
</reference>
<dbReference type="AlphaFoldDB" id="W9GSM4"/>
<protein>
    <submittedName>
        <fullName evidence="1">Uncharacterized protein</fullName>
    </submittedName>
</protein>
<organism evidence="1 2">
    <name type="scientific">Skermanella stibiiresistens SB22</name>
    <dbReference type="NCBI Taxonomy" id="1385369"/>
    <lineage>
        <taxon>Bacteria</taxon>
        <taxon>Pseudomonadati</taxon>
        <taxon>Pseudomonadota</taxon>
        <taxon>Alphaproteobacteria</taxon>
        <taxon>Rhodospirillales</taxon>
        <taxon>Azospirillaceae</taxon>
        <taxon>Skermanella</taxon>
    </lineage>
</organism>
<comment type="caution">
    <text evidence="1">The sequence shown here is derived from an EMBL/GenBank/DDBJ whole genome shotgun (WGS) entry which is preliminary data.</text>
</comment>
<dbReference type="OrthoDB" id="9911676at2"/>
<dbReference type="STRING" id="1385369.N825_23135"/>
<accession>W9GSM4</accession>
<sequence>MTTLTVEGELRGHVAGALRDYITKLYEFKASTPSAAAKADYDRTIAEVQLLLDKVEQ</sequence>
<gene>
    <name evidence="1" type="ORF">N825_23135</name>
</gene>